<evidence type="ECO:0000256" key="3">
    <source>
        <dbReference type="ARBA" id="ARBA00022692"/>
    </source>
</evidence>
<dbReference type="Proteomes" id="UP000325081">
    <property type="component" value="Unassembled WGS sequence"/>
</dbReference>
<dbReference type="GO" id="GO:0016020">
    <property type="term" value="C:membrane"/>
    <property type="evidence" value="ECO:0007669"/>
    <property type="project" value="UniProtKB-SubCell"/>
</dbReference>
<feature type="transmembrane region" description="Helical" evidence="6">
    <location>
        <begin position="225"/>
        <end position="245"/>
    </location>
</feature>
<dbReference type="Pfam" id="PF00892">
    <property type="entry name" value="EamA"/>
    <property type="match status" value="2"/>
</dbReference>
<feature type="transmembrane region" description="Helical" evidence="6">
    <location>
        <begin position="103"/>
        <end position="126"/>
    </location>
</feature>
<keyword evidence="3 6" id="KW-0812">Transmembrane</keyword>
<evidence type="ECO:0000256" key="6">
    <source>
        <dbReference type="RuleBase" id="RU363077"/>
    </source>
</evidence>
<feature type="compositionally biased region" description="Polar residues" evidence="7">
    <location>
        <begin position="358"/>
        <end position="375"/>
    </location>
</feature>
<feature type="transmembrane region" description="Helical" evidence="6">
    <location>
        <begin position="286"/>
        <end position="305"/>
    </location>
</feature>
<dbReference type="GO" id="GO:0022857">
    <property type="term" value="F:transmembrane transporter activity"/>
    <property type="evidence" value="ECO:0007669"/>
    <property type="project" value="InterPro"/>
</dbReference>
<name>A0A5A7PXV8_STRAF</name>
<comment type="caution">
    <text evidence="9">The sequence shown here is derived from an EMBL/GenBank/DDBJ whole genome shotgun (WGS) entry which is preliminary data.</text>
</comment>
<keyword evidence="10" id="KW-1185">Reference proteome</keyword>
<proteinExistence type="inferred from homology"/>
<evidence type="ECO:0000256" key="1">
    <source>
        <dbReference type="ARBA" id="ARBA00004141"/>
    </source>
</evidence>
<evidence type="ECO:0000313" key="9">
    <source>
        <dbReference type="EMBL" id="GER37690.1"/>
    </source>
</evidence>
<dbReference type="SUPFAM" id="SSF103481">
    <property type="entry name" value="Multidrug resistance efflux transporter EmrE"/>
    <property type="match status" value="2"/>
</dbReference>
<feature type="transmembrane region" description="Helical" evidence="6">
    <location>
        <begin position="44"/>
        <end position="63"/>
    </location>
</feature>
<protein>
    <recommendedName>
        <fullName evidence="6">WAT1-related protein</fullName>
    </recommendedName>
</protein>
<evidence type="ECO:0000313" key="10">
    <source>
        <dbReference type="Proteomes" id="UP000325081"/>
    </source>
</evidence>
<organism evidence="9 10">
    <name type="scientific">Striga asiatica</name>
    <name type="common">Asiatic witchweed</name>
    <name type="synonym">Buchnera asiatica</name>
    <dbReference type="NCBI Taxonomy" id="4170"/>
    <lineage>
        <taxon>Eukaryota</taxon>
        <taxon>Viridiplantae</taxon>
        <taxon>Streptophyta</taxon>
        <taxon>Embryophyta</taxon>
        <taxon>Tracheophyta</taxon>
        <taxon>Spermatophyta</taxon>
        <taxon>Magnoliopsida</taxon>
        <taxon>eudicotyledons</taxon>
        <taxon>Gunneridae</taxon>
        <taxon>Pentapetalae</taxon>
        <taxon>asterids</taxon>
        <taxon>lamiids</taxon>
        <taxon>Lamiales</taxon>
        <taxon>Orobanchaceae</taxon>
        <taxon>Buchnereae</taxon>
        <taxon>Striga</taxon>
    </lineage>
</organism>
<evidence type="ECO:0000256" key="4">
    <source>
        <dbReference type="ARBA" id="ARBA00022989"/>
    </source>
</evidence>
<dbReference type="PANTHER" id="PTHR31218">
    <property type="entry name" value="WAT1-RELATED PROTEIN"/>
    <property type="match status" value="1"/>
</dbReference>
<feature type="transmembrane region" description="Helical" evidence="6">
    <location>
        <begin position="311"/>
        <end position="330"/>
    </location>
</feature>
<reference evidence="10" key="1">
    <citation type="journal article" date="2019" name="Curr. Biol.">
        <title>Genome Sequence of Striga asiatica Provides Insight into the Evolution of Plant Parasitism.</title>
        <authorList>
            <person name="Yoshida S."/>
            <person name="Kim S."/>
            <person name="Wafula E.K."/>
            <person name="Tanskanen J."/>
            <person name="Kim Y.M."/>
            <person name="Honaas L."/>
            <person name="Yang Z."/>
            <person name="Spallek T."/>
            <person name="Conn C.E."/>
            <person name="Ichihashi Y."/>
            <person name="Cheong K."/>
            <person name="Cui S."/>
            <person name="Der J.P."/>
            <person name="Gundlach H."/>
            <person name="Jiao Y."/>
            <person name="Hori C."/>
            <person name="Ishida J.K."/>
            <person name="Kasahara H."/>
            <person name="Kiba T."/>
            <person name="Kim M.S."/>
            <person name="Koo N."/>
            <person name="Laohavisit A."/>
            <person name="Lee Y.H."/>
            <person name="Lumba S."/>
            <person name="McCourt P."/>
            <person name="Mortimer J.C."/>
            <person name="Mutuku J.M."/>
            <person name="Nomura T."/>
            <person name="Sasaki-Sekimoto Y."/>
            <person name="Seto Y."/>
            <person name="Wang Y."/>
            <person name="Wakatake T."/>
            <person name="Sakakibara H."/>
            <person name="Demura T."/>
            <person name="Yamaguchi S."/>
            <person name="Yoneyama K."/>
            <person name="Manabe R.I."/>
            <person name="Nelson D.C."/>
            <person name="Schulman A.H."/>
            <person name="Timko M.P."/>
            <person name="dePamphilis C.W."/>
            <person name="Choi D."/>
            <person name="Shirasu K."/>
        </authorList>
    </citation>
    <scope>NUCLEOTIDE SEQUENCE [LARGE SCALE GENOMIC DNA]</scope>
    <source>
        <strain evidence="10">cv. UVA1</strain>
    </source>
</reference>
<comment type="subcellular location">
    <subcellularLocation>
        <location evidence="1 6">Membrane</location>
        <topology evidence="1 6">Multi-pass membrane protein</topology>
    </subcellularLocation>
</comment>
<evidence type="ECO:0000256" key="2">
    <source>
        <dbReference type="ARBA" id="ARBA00007635"/>
    </source>
</evidence>
<feature type="region of interest" description="Disordered" evidence="7">
    <location>
        <begin position="341"/>
        <end position="375"/>
    </location>
</feature>
<dbReference type="InterPro" id="IPR037185">
    <property type="entry name" value="EmrE-like"/>
</dbReference>
<dbReference type="InterPro" id="IPR000620">
    <property type="entry name" value="EamA_dom"/>
</dbReference>
<dbReference type="EMBL" id="BKCP01005405">
    <property type="protein sequence ID" value="GER37690.1"/>
    <property type="molecule type" value="Genomic_DNA"/>
</dbReference>
<keyword evidence="5 6" id="KW-0472">Membrane</keyword>
<gene>
    <name evidence="9" type="ORF">STAS_14122</name>
</gene>
<keyword evidence="4 6" id="KW-1133">Transmembrane helix</keyword>
<accession>A0A5A7PXV8</accession>
<feature type="transmembrane region" description="Helical" evidence="6">
    <location>
        <begin position="193"/>
        <end position="213"/>
    </location>
</feature>
<dbReference type="AlphaFoldDB" id="A0A5A7PXV8"/>
<evidence type="ECO:0000256" key="5">
    <source>
        <dbReference type="ARBA" id="ARBA00023136"/>
    </source>
</evidence>
<comment type="similarity">
    <text evidence="2 6">Belongs to the drug/metabolite transporter (DMT) superfamily. Plant drug/metabolite exporter (P-DME) (TC 2.A.7.4) family.</text>
</comment>
<sequence>MMKNCKMIMNKHMPVIAMIFTQFIYAAMFLLSKAAISSGMKPSVFVAYRQALAALVLAPFAYYVDRTRSHHRLSIYLLIKIFIVCSFGMTLSLNLHYAALNYISANFATAITNMTPAWVFIIAVLSRTLHEVYLSMIENLEIREKHGWAKILGSVLSISGAMVFTFYKGPHLYYGSNNKAHNPIAKSYSKEEWIKGSLLLIGGNLTWSIWLVMQAPILKEYPAKLRLTTLQCGLSFLVSAVYGAIKERDISSWKLGWNINLLSVGIVASAINYSMQVWVVDKKGPVFTAIFSPLALVLTALLSAILFHESLYWGSVLGGAMLVAGLYAFLWGKNREAQLGAQKQMNPSKKEEAHLESIITSKPTNDSGSSQSPDN</sequence>
<feature type="transmembrane region" description="Helical" evidence="6">
    <location>
        <begin position="75"/>
        <end position="97"/>
    </location>
</feature>
<evidence type="ECO:0000259" key="8">
    <source>
        <dbReference type="Pfam" id="PF00892"/>
    </source>
</evidence>
<feature type="domain" description="EamA" evidence="8">
    <location>
        <begin position="195"/>
        <end position="329"/>
    </location>
</feature>
<feature type="domain" description="EamA" evidence="8">
    <location>
        <begin position="15"/>
        <end position="125"/>
    </location>
</feature>
<feature type="transmembrane region" description="Helical" evidence="6">
    <location>
        <begin position="257"/>
        <end position="274"/>
    </location>
</feature>
<dbReference type="OrthoDB" id="1728340at2759"/>
<dbReference type="InterPro" id="IPR030184">
    <property type="entry name" value="WAT1-related"/>
</dbReference>
<evidence type="ECO:0000256" key="7">
    <source>
        <dbReference type="SAM" id="MobiDB-lite"/>
    </source>
</evidence>